<gene>
    <name evidence="2" type="ORF">PAUS00366_LOCUS19649</name>
</gene>
<organism evidence="2">
    <name type="scientific">Pseudo-nitzschia australis</name>
    <dbReference type="NCBI Taxonomy" id="44445"/>
    <lineage>
        <taxon>Eukaryota</taxon>
        <taxon>Sar</taxon>
        <taxon>Stramenopiles</taxon>
        <taxon>Ochrophyta</taxon>
        <taxon>Bacillariophyta</taxon>
        <taxon>Bacillariophyceae</taxon>
        <taxon>Bacillariophycidae</taxon>
        <taxon>Bacillariales</taxon>
        <taxon>Bacillariaceae</taxon>
        <taxon>Pseudo-nitzschia</taxon>
    </lineage>
</organism>
<protein>
    <submittedName>
        <fullName evidence="2">Uncharacterized protein</fullName>
    </submittedName>
</protein>
<sequence>MSVTGNPHRKKKLVVEDATTDSSAGAEGESIHWPLILNIPGEGFGDDMLQVYQNHALLSDDDDDMFRLVENMEQSGAGSCPLITGFGDEGNGNEQGFGPPSLEVSVPSNLEVDPNSWVSSVYTFSPVWEPPAPAAAADESSWSSSSTNVAVTEEGRVRVESCYDPSSRSVELTVEWLDVATPMAGGSSAPLPWVALGYLTSEVCSMNPPDGSESKIIVVHESPSETVPKAYAGSLHPGSKGVDKTAISSVYQSFWPLDETVGYSDVSLSVPTTTTTSTTIDADAVKIERSTTPGAKNPTSVKLSFKQNLPDNGGAKPDVMHLMYAIGMSPQLGIHASRGCFDVVEFPTCSVGSSSSGGSGTSEVVGETVSLLASKEQNGSEDGAPSSSSTSLSFTTLLAGIVAVSSVLSLA</sequence>
<reference evidence="2" key="1">
    <citation type="submission" date="2021-01" db="EMBL/GenBank/DDBJ databases">
        <authorList>
            <person name="Corre E."/>
            <person name="Pelletier E."/>
            <person name="Niang G."/>
            <person name="Scheremetjew M."/>
            <person name="Finn R."/>
            <person name="Kale V."/>
            <person name="Holt S."/>
            <person name="Cochrane G."/>
            <person name="Meng A."/>
            <person name="Brown T."/>
            <person name="Cohen L."/>
        </authorList>
    </citation>
    <scope>NUCLEOTIDE SEQUENCE</scope>
    <source>
        <strain evidence="2">10249 10 AB</strain>
    </source>
</reference>
<feature type="region of interest" description="Disordered" evidence="1">
    <location>
        <begin position="290"/>
        <end position="309"/>
    </location>
</feature>
<dbReference type="EMBL" id="HBIX01029212">
    <property type="protein sequence ID" value="CAE0726889.1"/>
    <property type="molecule type" value="Transcribed_RNA"/>
</dbReference>
<name>A0A7S4ATV8_9STRA</name>
<dbReference type="AlphaFoldDB" id="A0A7S4ATV8"/>
<evidence type="ECO:0000313" key="2">
    <source>
        <dbReference type="EMBL" id="CAE0726889.1"/>
    </source>
</evidence>
<accession>A0A7S4ATV8</accession>
<proteinExistence type="predicted"/>
<evidence type="ECO:0000256" key="1">
    <source>
        <dbReference type="SAM" id="MobiDB-lite"/>
    </source>
</evidence>
<feature type="region of interest" description="Disordered" evidence="1">
    <location>
        <begin position="1"/>
        <end position="27"/>
    </location>
</feature>